<protein>
    <submittedName>
        <fullName evidence="1">Uncharacterized protein</fullName>
    </submittedName>
</protein>
<name>A0A225VN10_9STRA</name>
<organism evidence="1 2">
    <name type="scientific">Phytophthora megakarya</name>
    <dbReference type="NCBI Taxonomy" id="4795"/>
    <lineage>
        <taxon>Eukaryota</taxon>
        <taxon>Sar</taxon>
        <taxon>Stramenopiles</taxon>
        <taxon>Oomycota</taxon>
        <taxon>Peronosporomycetes</taxon>
        <taxon>Peronosporales</taxon>
        <taxon>Peronosporaceae</taxon>
        <taxon>Phytophthora</taxon>
    </lineage>
</organism>
<proteinExistence type="predicted"/>
<evidence type="ECO:0000313" key="1">
    <source>
        <dbReference type="EMBL" id="OWZ06722.1"/>
    </source>
</evidence>
<dbReference type="OrthoDB" id="446734at2759"/>
<accession>A0A225VN10</accession>
<gene>
    <name evidence="1" type="ORF">PHMEG_00020986</name>
</gene>
<reference evidence="2" key="1">
    <citation type="submission" date="2017-03" db="EMBL/GenBank/DDBJ databases">
        <title>Phytopthora megakarya and P. palmivora, two closely related causual agents of cacao black pod achieved similar genome size and gene model numbers by different mechanisms.</title>
        <authorList>
            <person name="Ali S."/>
            <person name="Shao J."/>
            <person name="Larry D.J."/>
            <person name="Kronmiller B."/>
            <person name="Shen D."/>
            <person name="Strem M.D."/>
            <person name="Melnick R.L."/>
            <person name="Guiltinan M.J."/>
            <person name="Tyler B.M."/>
            <person name="Meinhardt L.W."/>
            <person name="Bailey B.A."/>
        </authorList>
    </citation>
    <scope>NUCLEOTIDE SEQUENCE [LARGE SCALE GENOMIC DNA]</scope>
    <source>
        <strain evidence="2">zdho120</strain>
    </source>
</reference>
<dbReference type="Proteomes" id="UP000198211">
    <property type="component" value="Unassembled WGS sequence"/>
</dbReference>
<sequence>MCGCSHDGIAGIVDLSASFGWNGSLALYGIFENAICHIVVNTISAGLPPDGSTDTTAYFAYAWVDDHVMTETDIGTRCATAEDALHLAMLADLGPHAINEQKFT</sequence>
<evidence type="ECO:0000313" key="2">
    <source>
        <dbReference type="Proteomes" id="UP000198211"/>
    </source>
</evidence>
<dbReference type="AlphaFoldDB" id="A0A225VN10"/>
<dbReference type="EMBL" id="NBNE01003846">
    <property type="protein sequence ID" value="OWZ06722.1"/>
    <property type="molecule type" value="Genomic_DNA"/>
</dbReference>
<keyword evidence="2" id="KW-1185">Reference proteome</keyword>
<comment type="caution">
    <text evidence="1">The sequence shown here is derived from an EMBL/GenBank/DDBJ whole genome shotgun (WGS) entry which is preliminary data.</text>
</comment>